<feature type="domain" description="LRRK2 ARM repeat" evidence="2">
    <location>
        <begin position="110"/>
        <end position="250"/>
    </location>
</feature>
<dbReference type="EMBL" id="CAICTM010001847">
    <property type="protein sequence ID" value="CAB9526571.1"/>
    <property type="molecule type" value="Genomic_DNA"/>
</dbReference>
<feature type="region of interest" description="Disordered" evidence="1">
    <location>
        <begin position="1"/>
        <end position="113"/>
    </location>
</feature>
<evidence type="ECO:0000259" key="2">
    <source>
        <dbReference type="Pfam" id="PF23744"/>
    </source>
</evidence>
<proteinExistence type="predicted"/>
<dbReference type="Gene3D" id="1.25.10.10">
    <property type="entry name" value="Leucine-rich Repeat Variant"/>
    <property type="match status" value="1"/>
</dbReference>
<evidence type="ECO:0000313" key="4">
    <source>
        <dbReference type="Proteomes" id="UP001153069"/>
    </source>
</evidence>
<organism evidence="3 4">
    <name type="scientific">Seminavis robusta</name>
    <dbReference type="NCBI Taxonomy" id="568900"/>
    <lineage>
        <taxon>Eukaryota</taxon>
        <taxon>Sar</taxon>
        <taxon>Stramenopiles</taxon>
        <taxon>Ochrophyta</taxon>
        <taxon>Bacillariophyta</taxon>
        <taxon>Bacillariophyceae</taxon>
        <taxon>Bacillariophycidae</taxon>
        <taxon>Naviculales</taxon>
        <taxon>Naviculaceae</taxon>
        <taxon>Seminavis</taxon>
    </lineage>
</organism>
<gene>
    <name evidence="3" type="ORF">SEMRO_1849_G301530.1</name>
</gene>
<dbReference type="InterPro" id="IPR011989">
    <property type="entry name" value="ARM-like"/>
</dbReference>
<dbReference type="Proteomes" id="UP001153069">
    <property type="component" value="Unassembled WGS sequence"/>
</dbReference>
<dbReference type="SUPFAM" id="SSF48371">
    <property type="entry name" value="ARM repeat"/>
    <property type="match status" value="1"/>
</dbReference>
<dbReference type="Pfam" id="PF23744">
    <property type="entry name" value="ARM_LRRK2"/>
    <property type="match status" value="1"/>
</dbReference>
<protein>
    <recommendedName>
        <fullName evidence="2">LRRK2 ARM repeat domain-containing protein</fullName>
    </recommendedName>
</protein>
<reference evidence="3" key="1">
    <citation type="submission" date="2020-06" db="EMBL/GenBank/DDBJ databases">
        <authorList>
            <consortium name="Plant Systems Biology data submission"/>
        </authorList>
    </citation>
    <scope>NUCLEOTIDE SEQUENCE</scope>
    <source>
        <strain evidence="3">D6</strain>
    </source>
</reference>
<evidence type="ECO:0000256" key="1">
    <source>
        <dbReference type="SAM" id="MobiDB-lite"/>
    </source>
</evidence>
<feature type="region of interest" description="Disordered" evidence="1">
    <location>
        <begin position="379"/>
        <end position="417"/>
    </location>
</feature>
<feature type="compositionally biased region" description="Basic and acidic residues" evidence="1">
    <location>
        <begin position="400"/>
        <end position="417"/>
    </location>
</feature>
<feature type="compositionally biased region" description="Polar residues" evidence="1">
    <location>
        <begin position="382"/>
        <end position="395"/>
    </location>
</feature>
<evidence type="ECO:0000313" key="3">
    <source>
        <dbReference type="EMBL" id="CAB9526571.1"/>
    </source>
</evidence>
<feature type="compositionally biased region" description="Polar residues" evidence="1">
    <location>
        <begin position="77"/>
        <end position="95"/>
    </location>
</feature>
<name>A0A9N8HUP0_9STRA</name>
<dbReference type="InterPro" id="IPR056597">
    <property type="entry name" value="ARM_LRRK2"/>
</dbReference>
<feature type="compositionally biased region" description="Low complexity" evidence="1">
    <location>
        <begin position="13"/>
        <end position="31"/>
    </location>
</feature>
<comment type="caution">
    <text evidence="3">The sequence shown here is derived from an EMBL/GenBank/DDBJ whole genome shotgun (WGS) entry which is preliminary data.</text>
</comment>
<sequence length="417" mass="46485">MATNKKKRKTINSTSSETPTASNTTTATATSRDNVKDKQEEASVTASKRRRLLPTSSSQQHSQDNENDNDNDIDCSELQTQQEQPDNVLNSTTGSQEEEEEEEEPPKLKFAPGLPTLLFDHLQSSTDSVELVEQAMDQLANLLEDASIQLLTQLVGLGGPALVMLTMRKYAQNQSIQINACYILAMIIHHHKQQQQQQPQNNNPTQLINLETLISSMQLMGVTDVVLRAMKKFPNAQQVQLFGLLVLGNMCTNTPTTTTTTTNNHDDPETASRGLRLLNTEHAGDEDDDVLHRVVSAMDTFADSSDVQDYACWFLVRLLDSLQQQQQPQKRLIMEPALARRFKTQIVRVVATAVQNFPDHPSISKDASTIMTAVLKSHHDNNSQGTSNKNHNHNATLLGAERRSTRNSKDNQKPLLR</sequence>
<dbReference type="AlphaFoldDB" id="A0A9N8HUP0"/>
<keyword evidence="4" id="KW-1185">Reference proteome</keyword>
<accession>A0A9N8HUP0</accession>
<feature type="compositionally biased region" description="Basic residues" evidence="1">
    <location>
        <begin position="1"/>
        <end position="10"/>
    </location>
</feature>
<dbReference type="InterPro" id="IPR016024">
    <property type="entry name" value="ARM-type_fold"/>
</dbReference>
<feature type="compositionally biased region" description="Acidic residues" evidence="1">
    <location>
        <begin position="65"/>
        <end position="75"/>
    </location>
</feature>